<evidence type="ECO:0000256" key="1">
    <source>
        <dbReference type="SAM" id="MobiDB-lite"/>
    </source>
</evidence>
<evidence type="ECO:0000313" key="2">
    <source>
        <dbReference type="EMBL" id="CAE0406859.1"/>
    </source>
</evidence>
<organism evidence="2">
    <name type="scientific">Amphora coffeiformis</name>
    <dbReference type="NCBI Taxonomy" id="265554"/>
    <lineage>
        <taxon>Eukaryota</taxon>
        <taxon>Sar</taxon>
        <taxon>Stramenopiles</taxon>
        <taxon>Ochrophyta</taxon>
        <taxon>Bacillariophyta</taxon>
        <taxon>Bacillariophyceae</taxon>
        <taxon>Bacillariophycidae</taxon>
        <taxon>Thalassiophysales</taxon>
        <taxon>Catenulaceae</taxon>
        <taxon>Amphora</taxon>
    </lineage>
</organism>
<dbReference type="EMBL" id="HBIM01005500">
    <property type="protein sequence ID" value="CAE0406859.1"/>
    <property type="molecule type" value="Transcribed_RNA"/>
</dbReference>
<proteinExistence type="predicted"/>
<reference evidence="2" key="1">
    <citation type="submission" date="2021-01" db="EMBL/GenBank/DDBJ databases">
        <authorList>
            <person name="Corre E."/>
            <person name="Pelletier E."/>
            <person name="Niang G."/>
            <person name="Scheremetjew M."/>
            <person name="Finn R."/>
            <person name="Kale V."/>
            <person name="Holt S."/>
            <person name="Cochrane G."/>
            <person name="Meng A."/>
            <person name="Brown T."/>
            <person name="Cohen L."/>
        </authorList>
    </citation>
    <scope>NUCLEOTIDE SEQUENCE</scope>
    <source>
        <strain evidence="2">CCMP127</strain>
    </source>
</reference>
<gene>
    <name evidence="2" type="ORF">ACOF00016_LOCUS4686</name>
</gene>
<dbReference type="AlphaFoldDB" id="A0A7S3L2T2"/>
<protein>
    <submittedName>
        <fullName evidence="2">Uncharacterized protein</fullName>
    </submittedName>
</protein>
<name>A0A7S3L2T2_9STRA</name>
<sequence length="147" mass="16266">MESVKDLDSSNIPFDSIRFDLSCIVLSFAGEDMASTNSFVNSQSPPNSPPNSPSTRRSCFHLLELAYPESPLSRECTQFQDVQVELQRRNSDLSVRSSTTPASLNLPPPTPPRAATMMMAPPSPRNQVEPSHADIQRLMMSELSSPW</sequence>
<feature type="region of interest" description="Disordered" evidence="1">
    <location>
        <begin position="37"/>
        <end position="56"/>
    </location>
</feature>
<accession>A0A7S3L2T2</accession>
<feature type="region of interest" description="Disordered" evidence="1">
    <location>
        <begin position="89"/>
        <end position="131"/>
    </location>
</feature>